<keyword evidence="3" id="KW-0408">Iron</keyword>
<feature type="domain" description="Calcineurin-like phosphoesterase" evidence="5">
    <location>
        <begin position="23"/>
        <end position="217"/>
    </location>
</feature>
<evidence type="ECO:0000313" key="6">
    <source>
        <dbReference type="EMBL" id="MBM9466984.1"/>
    </source>
</evidence>
<reference evidence="6" key="1">
    <citation type="submission" date="2021-01" db="EMBL/GenBank/DDBJ databases">
        <title>YIM 132084 draft genome.</title>
        <authorList>
            <person name="An D."/>
        </authorList>
    </citation>
    <scope>NUCLEOTIDE SEQUENCE</scope>
    <source>
        <strain evidence="6">YIM 132084</strain>
    </source>
</reference>
<dbReference type="InterPro" id="IPR029052">
    <property type="entry name" value="Metallo-depent_PP-like"/>
</dbReference>
<organism evidence="6 7">
    <name type="scientific">Nakamurella leprariae</name>
    <dbReference type="NCBI Taxonomy" id="2803911"/>
    <lineage>
        <taxon>Bacteria</taxon>
        <taxon>Bacillati</taxon>
        <taxon>Actinomycetota</taxon>
        <taxon>Actinomycetes</taxon>
        <taxon>Nakamurellales</taxon>
        <taxon>Nakamurellaceae</taxon>
        <taxon>Nakamurella</taxon>
    </lineage>
</organism>
<keyword evidence="7" id="KW-1185">Reference proteome</keyword>
<evidence type="ECO:0000313" key="7">
    <source>
        <dbReference type="Proteomes" id="UP000663792"/>
    </source>
</evidence>
<accession>A0A938YBW3</accession>
<dbReference type="PANTHER" id="PTHR42988">
    <property type="entry name" value="PHOSPHOHYDROLASE"/>
    <property type="match status" value="1"/>
</dbReference>
<dbReference type="Pfam" id="PF00149">
    <property type="entry name" value="Metallophos"/>
    <property type="match status" value="1"/>
</dbReference>
<dbReference type="EMBL" id="JAERWK010000008">
    <property type="protein sequence ID" value="MBM9466984.1"/>
    <property type="molecule type" value="Genomic_DNA"/>
</dbReference>
<dbReference type="SUPFAM" id="SSF56300">
    <property type="entry name" value="Metallo-dependent phosphatases"/>
    <property type="match status" value="1"/>
</dbReference>
<evidence type="ECO:0000256" key="2">
    <source>
        <dbReference type="ARBA" id="ARBA00022801"/>
    </source>
</evidence>
<dbReference type="GO" id="GO:0016787">
    <property type="term" value="F:hydrolase activity"/>
    <property type="evidence" value="ECO:0007669"/>
    <property type="project" value="UniProtKB-KW"/>
</dbReference>
<dbReference type="Proteomes" id="UP000663792">
    <property type="component" value="Unassembled WGS sequence"/>
</dbReference>
<keyword evidence="2" id="KW-0378">Hydrolase</keyword>
<evidence type="ECO:0000256" key="3">
    <source>
        <dbReference type="ARBA" id="ARBA00023004"/>
    </source>
</evidence>
<dbReference type="GO" id="GO:0046872">
    <property type="term" value="F:metal ion binding"/>
    <property type="evidence" value="ECO:0007669"/>
    <property type="project" value="UniProtKB-KW"/>
</dbReference>
<dbReference type="RefSeq" id="WP_205259916.1">
    <property type="nucleotide sequence ID" value="NZ_JAERWK010000008.1"/>
</dbReference>
<evidence type="ECO:0000259" key="5">
    <source>
        <dbReference type="Pfam" id="PF00149"/>
    </source>
</evidence>
<protein>
    <submittedName>
        <fullName evidence="6">Metallophosphoesterase</fullName>
    </submittedName>
</protein>
<dbReference type="InterPro" id="IPR050884">
    <property type="entry name" value="CNP_phosphodiesterase-III"/>
</dbReference>
<keyword evidence="1" id="KW-0479">Metal-binding</keyword>
<sequence>MTDDRAAVPPTPDGSAVERPTHRLIHLSDTHLTEIGVKYNGVIDADAALATAAGLVRGALDAGVTIDAVIASGDLTDTGDPDAYRRLSTALGDLGLPVIWAVGNHDVRVTLHEQLLGRSDTEPVLQVHRIGGLRIVVLDSTVPGRGDGVLAADHLAALGDELATPADDGTVVVLHHAPLPAPSPLLEYFALHRASRAALRDAVADTDVRLVLAGHHHLARSGMLRQVPVAVAGSAAIRTDPLAPRGTERTVAAGSLNLVELFADGHAVSVIPFDEALGAGQAFHLDQAGTDAVIRRHLA</sequence>
<evidence type="ECO:0000256" key="1">
    <source>
        <dbReference type="ARBA" id="ARBA00022723"/>
    </source>
</evidence>
<name>A0A938YBW3_9ACTN</name>
<evidence type="ECO:0000256" key="4">
    <source>
        <dbReference type="ARBA" id="ARBA00025742"/>
    </source>
</evidence>
<dbReference type="PANTHER" id="PTHR42988:SF2">
    <property type="entry name" value="CYCLIC NUCLEOTIDE PHOSPHODIESTERASE CBUA0032-RELATED"/>
    <property type="match status" value="1"/>
</dbReference>
<dbReference type="Gene3D" id="3.60.21.10">
    <property type="match status" value="1"/>
</dbReference>
<dbReference type="InterPro" id="IPR004843">
    <property type="entry name" value="Calcineurin-like_PHP"/>
</dbReference>
<comment type="caution">
    <text evidence="6">The sequence shown here is derived from an EMBL/GenBank/DDBJ whole genome shotgun (WGS) entry which is preliminary data.</text>
</comment>
<dbReference type="AlphaFoldDB" id="A0A938YBW3"/>
<gene>
    <name evidence="6" type="ORF">JL106_06765</name>
</gene>
<comment type="similarity">
    <text evidence="4">Belongs to the cyclic nucleotide phosphodiesterase class-III family.</text>
</comment>
<proteinExistence type="inferred from homology"/>